<evidence type="ECO:0000313" key="2">
    <source>
        <dbReference type="Proteomes" id="UP000507470"/>
    </source>
</evidence>
<dbReference type="EMBL" id="CACVKT020004265">
    <property type="protein sequence ID" value="CAC5388765.1"/>
    <property type="molecule type" value="Genomic_DNA"/>
</dbReference>
<gene>
    <name evidence="1" type="ORF">MCOR_24009</name>
</gene>
<keyword evidence="2" id="KW-1185">Reference proteome</keyword>
<dbReference type="AlphaFoldDB" id="A0A6J8BXJ6"/>
<accession>A0A6J8BXJ6</accession>
<protein>
    <submittedName>
        <fullName evidence="1">Uncharacterized protein</fullName>
    </submittedName>
</protein>
<sequence length="267" mass="30349">MSRVRQSNCTEVGESVSEGNVDNEQVSFLNDIVGPSKLRVVSALRRVSTKQSPHFKAFYKHFPLELTLDTDAEVSMIKASSADYIGVTMKKSNHSALQADGVAPFNIVAQHINRNLSRQKSEKKNPVADKAIAELEDESFREELDQSPLSENTLVIATTRLNSRLRQRGLSSRELWTQRNQFTREQLPFSDMNLIRAQHEARNKNHGFREISKCSRPGCPIPDVSIGDLVYLYTDRSKTQSRDWYLVVARDGEWCFIKNCSCNQLRA</sequence>
<organism evidence="1 2">
    <name type="scientific">Mytilus coruscus</name>
    <name type="common">Sea mussel</name>
    <dbReference type="NCBI Taxonomy" id="42192"/>
    <lineage>
        <taxon>Eukaryota</taxon>
        <taxon>Metazoa</taxon>
        <taxon>Spiralia</taxon>
        <taxon>Lophotrochozoa</taxon>
        <taxon>Mollusca</taxon>
        <taxon>Bivalvia</taxon>
        <taxon>Autobranchia</taxon>
        <taxon>Pteriomorphia</taxon>
        <taxon>Mytilida</taxon>
        <taxon>Mytiloidea</taxon>
        <taxon>Mytilidae</taxon>
        <taxon>Mytilinae</taxon>
        <taxon>Mytilus</taxon>
    </lineage>
</organism>
<name>A0A6J8BXJ6_MYTCO</name>
<dbReference type="Proteomes" id="UP000507470">
    <property type="component" value="Unassembled WGS sequence"/>
</dbReference>
<evidence type="ECO:0000313" key="1">
    <source>
        <dbReference type="EMBL" id="CAC5388765.1"/>
    </source>
</evidence>
<reference evidence="1 2" key="1">
    <citation type="submission" date="2020-06" db="EMBL/GenBank/DDBJ databases">
        <authorList>
            <person name="Li R."/>
            <person name="Bekaert M."/>
        </authorList>
    </citation>
    <scope>NUCLEOTIDE SEQUENCE [LARGE SCALE GENOMIC DNA]</scope>
    <source>
        <strain evidence="2">wild</strain>
    </source>
</reference>
<proteinExistence type="predicted"/>